<organism evidence="3 4">
    <name type="scientific">Caerostris darwini</name>
    <dbReference type="NCBI Taxonomy" id="1538125"/>
    <lineage>
        <taxon>Eukaryota</taxon>
        <taxon>Metazoa</taxon>
        <taxon>Ecdysozoa</taxon>
        <taxon>Arthropoda</taxon>
        <taxon>Chelicerata</taxon>
        <taxon>Arachnida</taxon>
        <taxon>Araneae</taxon>
        <taxon>Araneomorphae</taxon>
        <taxon>Entelegynae</taxon>
        <taxon>Araneoidea</taxon>
        <taxon>Araneidae</taxon>
        <taxon>Caerostris</taxon>
    </lineage>
</organism>
<feature type="region of interest" description="Disordered" evidence="1">
    <location>
        <begin position="31"/>
        <end position="60"/>
    </location>
</feature>
<keyword evidence="4" id="KW-1185">Reference proteome</keyword>
<dbReference type="Proteomes" id="UP001054837">
    <property type="component" value="Unassembled WGS sequence"/>
</dbReference>
<proteinExistence type="predicted"/>
<comment type="caution">
    <text evidence="3">The sequence shown here is derived from an EMBL/GenBank/DDBJ whole genome shotgun (WGS) entry which is preliminary data.</text>
</comment>
<feature type="signal peptide" evidence="2">
    <location>
        <begin position="1"/>
        <end position="24"/>
    </location>
</feature>
<keyword evidence="2" id="KW-0732">Signal</keyword>
<name>A0AAV4U6C4_9ARAC</name>
<evidence type="ECO:0000313" key="4">
    <source>
        <dbReference type="Proteomes" id="UP001054837"/>
    </source>
</evidence>
<protein>
    <submittedName>
        <fullName evidence="3">Uncharacterized protein</fullName>
    </submittedName>
</protein>
<evidence type="ECO:0000256" key="2">
    <source>
        <dbReference type="SAM" id="SignalP"/>
    </source>
</evidence>
<evidence type="ECO:0000256" key="1">
    <source>
        <dbReference type="SAM" id="MobiDB-lite"/>
    </source>
</evidence>
<dbReference type="AlphaFoldDB" id="A0AAV4U6C4"/>
<evidence type="ECO:0000313" key="3">
    <source>
        <dbReference type="EMBL" id="GIY53251.1"/>
    </source>
</evidence>
<accession>A0AAV4U6C4</accession>
<sequence length="138" mass="14828">MSKFHKWCLVLSIVVTIFSSGIKCDDDCDDTADDSPNPNDNNNGNSNSTKNDDSKSGGPIGETTKDIIECLGKSINTLIKGVKDGLGLLFQILAEKPLPEALKEIVNYNFDKITNGDANGLMDGVMDFVDNVISSLAK</sequence>
<dbReference type="EMBL" id="BPLQ01010744">
    <property type="protein sequence ID" value="GIY53251.1"/>
    <property type="molecule type" value="Genomic_DNA"/>
</dbReference>
<reference evidence="3 4" key="1">
    <citation type="submission" date="2021-06" db="EMBL/GenBank/DDBJ databases">
        <title>Caerostris darwini draft genome.</title>
        <authorList>
            <person name="Kono N."/>
            <person name="Arakawa K."/>
        </authorList>
    </citation>
    <scope>NUCLEOTIDE SEQUENCE [LARGE SCALE GENOMIC DNA]</scope>
</reference>
<gene>
    <name evidence="3" type="ORF">CDAR_84071</name>
</gene>
<feature type="compositionally biased region" description="Low complexity" evidence="1">
    <location>
        <begin position="34"/>
        <end position="49"/>
    </location>
</feature>
<feature type="chain" id="PRO_5043517584" evidence="2">
    <location>
        <begin position="25"/>
        <end position="138"/>
    </location>
</feature>